<keyword evidence="2" id="KW-0812">Transmembrane</keyword>
<dbReference type="AlphaFoldDB" id="A0A1G1VM48"/>
<dbReference type="EMBL" id="MHCH01000044">
    <property type="protein sequence ID" value="OGY16475.1"/>
    <property type="molecule type" value="Genomic_DNA"/>
</dbReference>
<feature type="transmembrane region" description="Helical" evidence="2">
    <location>
        <begin position="12"/>
        <end position="29"/>
    </location>
</feature>
<feature type="domain" description="Multidrug resistance protein MdtA-like C-terminal permuted SH3" evidence="3">
    <location>
        <begin position="287"/>
        <end position="346"/>
    </location>
</feature>
<dbReference type="Gene3D" id="2.40.30.170">
    <property type="match status" value="1"/>
</dbReference>
<dbReference type="InterPro" id="IPR058627">
    <property type="entry name" value="MdtA-like_C"/>
</dbReference>
<dbReference type="STRING" id="1797589.A2784_04370"/>
<evidence type="ECO:0000313" key="4">
    <source>
        <dbReference type="EMBL" id="OGY16475.1"/>
    </source>
</evidence>
<comment type="caution">
    <text evidence="4">The sequence shown here is derived from an EMBL/GenBank/DDBJ whole genome shotgun (WGS) entry which is preliminary data.</text>
</comment>
<evidence type="ECO:0000259" key="3">
    <source>
        <dbReference type="Pfam" id="PF25967"/>
    </source>
</evidence>
<evidence type="ECO:0000256" key="1">
    <source>
        <dbReference type="ARBA" id="ARBA00009477"/>
    </source>
</evidence>
<dbReference type="PANTHER" id="PTHR30469:SF33">
    <property type="entry name" value="SLR1207 PROTEIN"/>
    <property type="match status" value="1"/>
</dbReference>
<name>A0A1G1VM48_9BACT</name>
<dbReference type="NCBIfam" id="TIGR01730">
    <property type="entry name" value="RND_mfp"/>
    <property type="match status" value="1"/>
</dbReference>
<dbReference type="GO" id="GO:0015562">
    <property type="term" value="F:efflux transmembrane transporter activity"/>
    <property type="evidence" value="ECO:0007669"/>
    <property type="project" value="TreeGrafter"/>
</dbReference>
<comment type="similarity">
    <text evidence="1">Belongs to the membrane fusion protein (MFP) (TC 8.A.1) family.</text>
</comment>
<accession>A0A1G1VM48</accession>
<dbReference type="GO" id="GO:1990281">
    <property type="term" value="C:efflux pump complex"/>
    <property type="evidence" value="ECO:0007669"/>
    <property type="project" value="TreeGrafter"/>
</dbReference>
<proteinExistence type="inferred from homology"/>
<evidence type="ECO:0000256" key="2">
    <source>
        <dbReference type="SAM" id="Phobius"/>
    </source>
</evidence>
<dbReference type="InterPro" id="IPR006143">
    <property type="entry name" value="RND_pump_MFP"/>
</dbReference>
<dbReference type="Gene3D" id="2.40.420.20">
    <property type="match status" value="1"/>
</dbReference>
<gene>
    <name evidence="4" type="ORF">A2784_04370</name>
</gene>
<keyword evidence="2" id="KW-1133">Transmembrane helix</keyword>
<dbReference type="Proteomes" id="UP000177324">
    <property type="component" value="Unassembled WGS sequence"/>
</dbReference>
<dbReference type="SUPFAM" id="SSF111369">
    <property type="entry name" value="HlyD-like secretion proteins"/>
    <property type="match status" value="1"/>
</dbReference>
<sequence length="346" mass="38530">MFGKFLVNHWKKLVLLVVVVAGIAVWRFWPKSVEYREYLVERGPLQVTLSVSGAIKAEKQADLVFQAGGRLAWVGIKKGDWVNQWQGIASLDQRTVQKNLEKELNDYLKTRWDFQGNRETYNVTTDDLDRYTLTPAVRRLLEKSQFDLNNAVLDVEIQTVAKEFSSLSSPFAGLVTDLKFPNPGINITAGAVIATIVDPDSLYFEAQVDEVDIARVRVGAPVKLVLDAYPEESIEAEVIEINFSPLSLSGGGTGYAVKIGLPPQTNNLKYKLGMNGDAEITVVKLEDVLILPQEAVSQKDGQWLVKVREGKQVGERKISIGWETEDKVEIVSGLEADDKVVINEIK</sequence>
<evidence type="ECO:0000313" key="5">
    <source>
        <dbReference type="Proteomes" id="UP000177324"/>
    </source>
</evidence>
<dbReference type="Pfam" id="PF25967">
    <property type="entry name" value="RND-MFP_C"/>
    <property type="match status" value="1"/>
</dbReference>
<organism evidence="4 5">
    <name type="scientific">Candidatus Chisholmbacteria bacterium RIFCSPHIGHO2_01_FULL_48_12</name>
    <dbReference type="NCBI Taxonomy" id="1797589"/>
    <lineage>
        <taxon>Bacteria</taxon>
        <taxon>Candidatus Chisholmiibacteriota</taxon>
    </lineage>
</organism>
<dbReference type="PANTHER" id="PTHR30469">
    <property type="entry name" value="MULTIDRUG RESISTANCE PROTEIN MDTA"/>
    <property type="match status" value="1"/>
</dbReference>
<protein>
    <recommendedName>
        <fullName evidence="3">Multidrug resistance protein MdtA-like C-terminal permuted SH3 domain-containing protein</fullName>
    </recommendedName>
</protein>
<reference evidence="4 5" key="1">
    <citation type="journal article" date="2016" name="Nat. Commun.">
        <title>Thousands of microbial genomes shed light on interconnected biogeochemical processes in an aquifer system.</title>
        <authorList>
            <person name="Anantharaman K."/>
            <person name="Brown C.T."/>
            <person name="Hug L.A."/>
            <person name="Sharon I."/>
            <person name="Castelle C.J."/>
            <person name="Probst A.J."/>
            <person name="Thomas B.C."/>
            <person name="Singh A."/>
            <person name="Wilkins M.J."/>
            <person name="Karaoz U."/>
            <person name="Brodie E.L."/>
            <person name="Williams K.H."/>
            <person name="Hubbard S.S."/>
            <person name="Banfield J.F."/>
        </authorList>
    </citation>
    <scope>NUCLEOTIDE SEQUENCE [LARGE SCALE GENOMIC DNA]</scope>
</reference>
<keyword evidence="2" id="KW-0472">Membrane</keyword>